<keyword evidence="5 7" id="KW-1133">Transmembrane helix</keyword>
<accession>A0ABR8TP95</accession>
<reference evidence="9 10" key="1">
    <citation type="submission" date="2020-08" db="EMBL/GenBank/DDBJ databases">
        <title>A Genomic Blueprint of the Chicken Gut Microbiome.</title>
        <authorList>
            <person name="Gilroy R."/>
            <person name="Ravi A."/>
            <person name="Getino M."/>
            <person name="Pursley I."/>
            <person name="Horton D.L."/>
            <person name="Alikhan N.-F."/>
            <person name="Baker D."/>
            <person name="Gharbi K."/>
            <person name="Hall N."/>
            <person name="Watson M."/>
            <person name="Adriaenssens E.M."/>
            <person name="Foster-Nyarko E."/>
            <person name="Jarju S."/>
            <person name="Secka A."/>
            <person name="Antonio M."/>
            <person name="Oren A."/>
            <person name="Chaudhuri R."/>
            <person name="La Ragione R.M."/>
            <person name="Hildebrand F."/>
            <person name="Pallen M.J."/>
        </authorList>
    </citation>
    <scope>NUCLEOTIDE SEQUENCE [LARGE SCALE GENOMIC DNA]</scope>
    <source>
        <strain evidence="9 10">Sa2CUA2</strain>
    </source>
</reference>
<dbReference type="Proteomes" id="UP000611945">
    <property type="component" value="Unassembled WGS sequence"/>
</dbReference>
<keyword evidence="6 7" id="KW-0472">Membrane</keyword>
<evidence type="ECO:0000256" key="2">
    <source>
        <dbReference type="ARBA" id="ARBA00006448"/>
    </source>
</evidence>
<keyword evidence="3" id="KW-1003">Cell membrane</keyword>
<protein>
    <submittedName>
        <fullName evidence="9">DUF421 domain-containing protein</fullName>
    </submittedName>
</protein>
<dbReference type="EMBL" id="JACSQG010000004">
    <property type="protein sequence ID" value="MBD7977576.1"/>
    <property type="molecule type" value="Genomic_DNA"/>
</dbReference>
<evidence type="ECO:0000256" key="4">
    <source>
        <dbReference type="ARBA" id="ARBA00022692"/>
    </source>
</evidence>
<keyword evidence="4 7" id="KW-0812">Transmembrane</keyword>
<comment type="caution">
    <text evidence="9">The sequence shown here is derived from an EMBL/GenBank/DDBJ whole genome shotgun (WGS) entry which is preliminary data.</text>
</comment>
<dbReference type="Pfam" id="PF04239">
    <property type="entry name" value="DUF421"/>
    <property type="match status" value="1"/>
</dbReference>
<feature type="domain" description="YetF C-terminal" evidence="8">
    <location>
        <begin position="91"/>
        <end position="156"/>
    </location>
</feature>
<dbReference type="InterPro" id="IPR023090">
    <property type="entry name" value="UPF0702_alpha/beta_dom_sf"/>
</dbReference>
<feature type="transmembrane region" description="Helical" evidence="7">
    <location>
        <begin position="69"/>
        <end position="90"/>
    </location>
</feature>
<keyword evidence="10" id="KW-1185">Reference proteome</keyword>
<evidence type="ECO:0000256" key="6">
    <source>
        <dbReference type="ARBA" id="ARBA00023136"/>
    </source>
</evidence>
<feature type="transmembrane region" description="Helical" evidence="7">
    <location>
        <begin position="45"/>
        <end position="63"/>
    </location>
</feature>
<organism evidence="9 10">
    <name type="scientific">Serpens gallinarum</name>
    <dbReference type="NCBI Taxonomy" id="2763075"/>
    <lineage>
        <taxon>Bacteria</taxon>
        <taxon>Pseudomonadati</taxon>
        <taxon>Pseudomonadota</taxon>
        <taxon>Gammaproteobacteria</taxon>
        <taxon>Pseudomonadales</taxon>
        <taxon>Pseudomonadaceae</taxon>
        <taxon>Pseudomonas</taxon>
    </lineage>
</organism>
<proteinExistence type="inferred from homology"/>
<evidence type="ECO:0000313" key="10">
    <source>
        <dbReference type="Proteomes" id="UP000611945"/>
    </source>
</evidence>
<dbReference type="InterPro" id="IPR007353">
    <property type="entry name" value="DUF421"/>
</dbReference>
<sequence>MGETYLFVTPLWEIVARGTTVYFTIALVFRLIPKRQAGTIAPNDMIALVIIGSLAADAITGEAHTLLDLLLMIAVIVLWDYLFNLAEYYFPRFRGIAQDSPTLLIHHGVLLRENLRKEKLTEQELTANLRKQGIADIAHVKQAILEVDGQISVVQND</sequence>
<gene>
    <name evidence="9" type="ORF">H9642_10285</name>
</gene>
<evidence type="ECO:0000256" key="1">
    <source>
        <dbReference type="ARBA" id="ARBA00004651"/>
    </source>
</evidence>
<dbReference type="PANTHER" id="PTHR34582:SF6">
    <property type="entry name" value="UPF0702 TRANSMEMBRANE PROTEIN YCAP"/>
    <property type="match status" value="1"/>
</dbReference>
<dbReference type="Gene3D" id="3.30.240.20">
    <property type="entry name" value="bsu07140 like domains"/>
    <property type="match status" value="1"/>
</dbReference>
<dbReference type="RefSeq" id="WP_251836350.1">
    <property type="nucleotide sequence ID" value="NZ_JACSQG010000004.1"/>
</dbReference>
<feature type="transmembrane region" description="Helical" evidence="7">
    <location>
        <begin position="14"/>
        <end position="33"/>
    </location>
</feature>
<name>A0ABR8TP95_9PSED</name>
<comment type="similarity">
    <text evidence="2">Belongs to the UPF0702 family.</text>
</comment>
<evidence type="ECO:0000259" key="8">
    <source>
        <dbReference type="Pfam" id="PF04239"/>
    </source>
</evidence>
<evidence type="ECO:0000256" key="3">
    <source>
        <dbReference type="ARBA" id="ARBA00022475"/>
    </source>
</evidence>
<dbReference type="PANTHER" id="PTHR34582">
    <property type="entry name" value="UPF0702 TRANSMEMBRANE PROTEIN YCAP"/>
    <property type="match status" value="1"/>
</dbReference>
<evidence type="ECO:0000256" key="7">
    <source>
        <dbReference type="SAM" id="Phobius"/>
    </source>
</evidence>
<comment type="subcellular location">
    <subcellularLocation>
        <location evidence="1">Cell membrane</location>
        <topology evidence="1">Multi-pass membrane protein</topology>
    </subcellularLocation>
</comment>
<evidence type="ECO:0000256" key="5">
    <source>
        <dbReference type="ARBA" id="ARBA00022989"/>
    </source>
</evidence>
<evidence type="ECO:0000313" key="9">
    <source>
        <dbReference type="EMBL" id="MBD7977576.1"/>
    </source>
</evidence>